<proteinExistence type="predicted"/>
<evidence type="ECO:0000313" key="3">
    <source>
        <dbReference type="Proteomes" id="UP000231259"/>
    </source>
</evidence>
<dbReference type="EMBL" id="AWWI01000121">
    <property type="protein sequence ID" value="PIL18453.1"/>
    <property type="molecule type" value="Genomic_DNA"/>
</dbReference>
<feature type="region of interest" description="Disordered" evidence="1">
    <location>
        <begin position="29"/>
        <end position="63"/>
    </location>
</feature>
<dbReference type="Proteomes" id="UP000231259">
    <property type="component" value="Unassembled WGS sequence"/>
</dbReference>
<evidence type="ECO:0000256" key="1">
    <source>
        <dbReference type="SAM" id="MobiDB-lite"/>
    </source>
</evidence>
<protein>
    <submittedName>
        <fullName evidence="2">Uncharacterized protein</fullName>
    </submittedName>
</protein>
<dbReference type="AlphaFoldDB" id="A0A2G8RAD2"/>
<evidence type="ECO:0000313" key="2">
    <source>
        <dbReference type="EMBL" id="PIL18453.1"/>
    </source>
</evidence>
<name>A0A2G8RAD2_9RHOB</name>
<gene>
    <name evidence="2" type="ORF">P775_17925</name>
</gene>
<keyword evidence="3" id="KW-1185">Reference proteome</keyword>
<sequence>MKTGKAAFFICFQIRIFIFQPLARANGQGTLAQPEAGHAHRRPPDGQESQDVARTRSLRPRALTISRRAPTCPLHTAAGHG</sequence>
<organism evidence="2 3">
    <name type="scientific">Puniceibacterium antarcticum</name>
    <dbReference type="NCBI Taxonomy" id="1206336"/>
    <lineage>
        <taxon>Bacteria</taxon>
        <taxon>Pseudomonadati</taxon>
        <taxon>Pseudomonadota</taxon>
        <taxon>Alphaproteobacteria</taxon>
        <taxon>Rhodobacterales</taxon>
        <taxon>Paracoccaceae</taxon>
        <taxon>Puniceibacterium</taxon>
    </lineage>
</organism>
<accession>A0A2G8RAD2</accession>
<reference evidence="2 3" key="1">
    <citation type="submission" date="2013-09" db="EMBL/GenBank/DDBJ databases">
        <title>Genome sequencing of Phaeobacter antarcticus sp. nov. SM1211.</title>
        <authorList>
            <person name="Zhang X.-Y."/>
            <person name="Liu C."/>
            <person name="Chen X.-L."/>
            <person name="Xie B.-B."/>
            <person name="Qin Q.-L."/>
            <person name="Rong J.-C."/>
            <person name="Zhang Y.-Z."/>
        </authorList>
    </citation>
    <scope>NUCLEOTIDE SEQUENCE [LARGE SCALE GENOMIC DNA]</scope>
    <source>
        <strain evidence="2 3">SM1211</strain>
    </source>
</reference>
<comment type="caution">
    <text evidence="2">The sequence shown here is derived from an EMBL/GenBank/DDBJ whole genome shotgun (WGS) entry which is preliminary data.</text>
</comment>